<dbReference type="SUPFAM" id="SSF74982">
    <property type="entry name" value="Small protein B (SmpB)"/>
    <property type="match status" value="1"/>
</dbReference>
<evidence type="ECO:0000256" key="2">
    <source>
        <dbReference type="ARBA" id="ARBA00022884"/>
    </source>
</evidence>
<comment type="function">
    <text evidence="3">Required for rescue of stalled ribosomes mediated by trans-translation. Binds to transfer-messenger RNA (tmRNA), required for stable association of tmRNA with ribosomes. tmRNA and SmpB together mimic tRNA shape, replacing the anticodon stem-loop with SmpB. tmRNA is encoded by the ssrA gene; the 2 termini fold to resemble tRNA(Ala) and it encodes a 'tag peptide', a short internal open reading frame. During trans-translation Ala-aminoacylated tmRNA acts like a tRNA, entering the A-site of stalled ribosomes, displacing the stalled mRNA. The ribosome then switches to translate the ORF on the tmRNA; the nascent peptide is terminated with the 'tag peptide' encoded by the tmRNA and targeted for degradation. The ribosome is freed to recommence translation, which seems to be the essential function of trans-translation.</text>
</comment>
<keyword evidence="1 3" id="KW-0963">Cytoplasm</keyword>
<dbReference type="Gene3D" id="2.40.280.10">
    <property type="match status" value="1"/>
</dbReference>
<protein>
    <recommendedName>
        <fullName evidence="3">SsrA-binding protein</fullName>
    </recommendedName>
    <alternativeName>
        <fullName evidence="3">Small protein B</fullName>
    </alternativeName>
</protein>
<dbReference type="InterPro" id="IPR023620">
    <property type="entry name" value="SmpB"/>
</dbReference>
<dbReference type="InterPro" id="IPR000037">
    <property type="entry name" value="SsrA-bd_prot"/>
</dbReference>
<dbReference type="NCBIfam" id="NF003843">
    <property type="entry name" value="PRK05422.1"/>
    <property type="match status" value="1"/>
</dbReference>
<accession>A0A9D1MN17</accession>
<dbReference type="NCBIfam" id="TIGR00086">
    <property type="entry name" value="smpB"/>
    <property type="match status" value="1"/>
</dbReference>
<evidence type="ECO:0000313" key="4">
    <source>
        <dbReference type="EMBL" id="HIU63326.1"/>
    </source>
</evidence>
<name>A0A9D1MN17_9FIRM</name>
<organism evidence="4 5">
    <name type="scientific">Candidatus Caccalectryoclostridium excrementigallinarum</name>
    <dbReference type="NCBI Taxonomy" id="2840710"/>
    <lineage>
        <taxon>Bacteria</taxon>
        <taxon>Bacillati</taxon>
        <taxon>Bacillota</taxon>
        <taxon>Clostridia</taxon>
        <taxon>Christensenellales</taxon>
        <taxon>Christensenellaceae</taxon>
        <taxon>Christensenellaceae incertae sedis</taxon>
        <taxon>Candidatus Caccalectryoclostridium</taxon>
    </lineage>
</organism>
<dbReference type="HAMAP" id="MF_00023">
    <property type="entry name" value="SmpB"/>
    <property type="match status" value="1"/>
</dbReference>
<dbReference type="PROSITE" id="PS01317">
    <property type="entry name" value="SSRP"/>
    <property type="match status" value="1"/>
</dbReference>
<keyword evidence="2 3" id="KW-0694">RNA-binding</keyword>
<dbReference type="PANTHER" id="PTHR30308">
    <property type="entry name" value="TMRNA-BINDING COMPONENT OF TRANS-TRANSLATION TAGGING COMPLEX"/>
    <property type="match status" value="1"/>
</dbReference>
<comment type="similarity">
    <text evidence="3">Belongs to the SmpB family.</text>
</comment>
<evidence type="ECO:0000256" key="1">
    <source>
        <dbReference type="ARBA" id="ARBA00022490"/>
    </source>
</evidence>
<reference evidence="4" key="1">
    <citation type="submission" date="2020-10" db="EMBL/GenBank/DDBJ databases">
        <authorList>
            <person name="Gilroy R."/>
        </authorList>
    </citation>
    <scope>NUCLEOTIDE SEQUENCE</scope>
    <source>
        <strain evidence="4">9366</strain>
    </source>
</reference>
<dbReference type="Proteomes" id="UP000824145">
    <property type="component" value="Unassembled WGS sequence"/>
</dbReference>
<dbReference type="AlphaFoldDB" id="A0A9D1MN17"/>
<comment type="subcellular location">
    <subcellularLocation>
        <location evidence="3">Cytoplasm</location>
    </subcellularLocation>
    <text evidence="3">The tmRNA-SmpB complex associates with stalled 70S ribosomes.</text>
</comment>
<proteinExistence type="inferred from homology"/>
<evidence type="ECO:0000313" key="5">
    <source>
        <dbReference type="Proteomes" id="UP000824145"/>
    </source>
</evidence>
<dbReference type="GO" id="GO:0070930">
    <property type="term" value="P:trans-translation-dependent protein tagging"/>
    <property type="evidence" value="ECO:0007669"/>
    <property type="project" value="TreeGrafter"/>
</dbReference>
<reference evidence="4" key="2">
    <citation type="journal article" date="2021" name="PeerJ">
        <title>Extensive microbial diversity within the chicken gut microbiome revealed by metagenomics and culture.</title>
        <authorList>
            <person name="Gilroy R."/>
            <person name="Ravi A."/>
            <person name="Getino M."/>
            <person name="Pursley I."/>
            <person name="Horton D.L."/>
            <person name="Alikhan N.F."/>
            <person name="Baker D."/>
            <person name="Gharbi K."/>
            <person name="Hall N."/>
            <person name="Watson M."/>
            <person name="Adriaenssens E.M."/>
            <person name="Foster-Nyarko E."/>
            <person name="Jarju S."/>
            <person name="Secka A."/>
            <person name="Antonio M."/>
            <person name="Oren A."/>
            <person name="Chaudhuri R.R."/>
            <person name="La Ragione R."/>
            <person name="Hildebrand F."/>
            <person name="Pallen M.J."/>
        </authorList>
    </citation>
    <scope>NUCLEOTIDE SEQUENCE</scope>
    <source>
        <strain evidence="4">9366</strain>
    </source>
</reference>
<dbReference type="GO" id="GO:0003723">
    <property type="term" value="F:RNA binding"/>
    <property type="evidence" value="ECO:0007669"/>
    <property type="project" value="UniProtKB-UniRule"/>
</dbReference>
<dbReference type="GO" id="GO:0005829">
    <property type="term" value="C:cytosol"/>
    <property type="evidence" value="ECO:0007669"/>
    <property type="project" value="TreeGrafter"/>
</dbReference>
<dbReference type="EMBL" id="DVNJ01000032">
    <property type="protein sequence ID" value="HIU63326.1"/>
    <property type="molecule type" value="Genomic_DNA"/>
</dbReference>
<dbReference type="InterPro" id="IPR020081">
    <property type="entry name" value="SsrA-bd_prot_CS"/>
</dbReference>
<dbReference type="PANTHER" id="PTHR30308:SF2">
    <property type="entry name" value="SSRA-BINDING PROTEIN"/>
    <property type="match status" value="1"/>
</dbReference>
<comment type="caution">
    <text evidence="4">The sequence shown here is derived from an EMBL/GenBank/DDBJ whole genome shotgun (WGS) entry which is preliminary data.</text>
</comment>
<dbReference type="CDD" id="cd09294">
    <property type="entry name" value="SmpB"/>
    <property type="match status" value="1"/>
</dbReference>
<gene>
    <name evidence="3 4" type="primary">smpB</name>
    <name evidence="4" type="ORF">IAB07_06125</name>
</gene>
<dbReference type="Pfam" id="PF01668">
    <property type="entry name" value="SmpB"/>
    <property type="match status" value="1"/>
</dbReference>
<sequence length="152" mass="17227">MDIKVIDNNKKAFHDYFIEETYEAGIVLTGAEVKSVRGGHMSLRDSFVIFKGGQALLVGAHIKPYEKGSFFNTDAKRTRVLLLNKGEINKLRGKTEAKGYTVVPTRAYFKKGLVKVEVGLARGKEGHDKRRTIAERDAKRNIERTLKQYNVR</sequence>
<dbReference type="GO" id="GO:0070929">
    <property type="term" value="P:trans-translation"/>
    <property type="evidence" value="ECO:0007669"/>
    <property type="project" value="UniProtKB-UniRule"/>
</dbReference>
<evidence type="ECO:0000256" key="3">
    <source>
        <dbReference type="HAMAP-Rule" id="MF_00023"/>
    </source>
</evidence>